<sequence length="46" mass="4608">MKPREQLGNLDIELLAEGLGGLVEGDRFSAGVTGNNGMGVHLGGAG</sequence>
<keyword evidence="2" id="KW-1185">Reference proteome</keyword>
<reference evidence="1 2" key="1">
    <citation type="journal article" date="2016" name="Genome Announc.">
        <title>Draft Genome Sequence of the Thermotolerant Cyanobacterium Desertifilum sp. IPPAS B-1220.</title>
        <authorList>
            <person name="Mironov K.S."/>
            <person name="Sinetova M.A."/>
            <person name="Bolatkhan K."/>
            <person name="Zayadan B.K."/>
            <person name="Ustinova V.V."/>
            <person name="Kupriyanova E.V."/>
            <person name="Skrypnik A.N."/>
            <person name="Gogoleva N.E."/>
            <person name="Gogolev Y.V."/>
            <person name="Los D.A."/>
        </authorList>
    </citation>
    <scope>NUCLEOTIDE SEQUENCE [LARGE SCALE GENOMIC DNA]</scope>
    <source>
        <strain evidence="1 2">IPPAS B-1220</strain>
    </source>
</reference>
<organism evidence="1 2">
    <name type="scientific">Desertifilum tharense IPPAS B-1220</name>
    <dbReference type="NCBI Taxonomy" id="1781255"/>
    <lineage>
        <taxon>Bacteria</taxon>
        <taxon>Bacillati</taxon>
        <taxon>Cyanobacteriota</taxon>
        <taxon>Cyanophyceae</taxon>
        <taxon>Desertifilales</taxon>
        <taxon>Desertifilaceae</taxon>
        <taxon>Desertifilum</taxon>
    </lineage>
</organism>
<name>A0ACD5GTJ5_9CYAN</name>
<dbReference type="EMBL" id="CP182909">
    <property type="protein sequence ID" value="XPM64243.1"/>
    <property type="molecule type" value="Genomic_DNA"/>
</dbReference>
<proteinExistence type="predicted"/>
<accession>A0ACD5GTJ5</accession>
<gene>
    <name evidence="1" type="ORF">BH720_035630</name>
</gene>
<protein>
    <submittedName>
        <fullName evidence="1">Uncharacterized protein</fullName>
    </submittedName>
</protein>
<dbReference type="Proteomes" id="UP000095472">
    <property type="component" value="Chromosome"/>
</dbReference>
<evidence type="ECO:0000313" key="2">
    <source>
        <dbReference type="Proteomes" id="UP000095472"/>
    </source>
</evidence>
<evidence type="ECO:0000313" key="1">
    <source>
        <dbReference type="EMBL" id="XPM64243.1"/>
    </source>
</evidence>